<keyword evidence="3" id="KW-0472">Membrane</keyword>
<dbReference type="Gene3D" id="3.40.710.10">
    <property type="entry name" value="DD-peptidase/beta-lactamase superfamily"/>
    <property type="match status" value="1"/>
</dbReference>
<dbReference type="GO" id="GO:0071555">
    <property type="term" value="P:cell wall organization"/>
    <property type="evidence" value="ECO:0007669"/>
    <property type="project" value="TreeGrafter"/>
</dbReference>
<evidence type="ECO:0000256" key="3">
    <source>
        <dbReference type="ARBA" id="ARBA00023136"/>
    </source>
</evidence>
<comment type="caution">
    <text evidence="7">The sequence shown here is derived from an EMBL/GenBank/DDBJ whole genome shotgun (WGS) entry which is preliminary data.</text>
</comment>
<dbReference type="SUPFAM" id="SSF56519">
    <property type="entry name" value="Penicillin binding protein dimerisation domain"/>
    <property type="match status" value="1"/>
</dbReference>
<dbReference type="Gene3D" id="3.30.450.330">
    <property type="match status" value="1"/>
</dbReference>
<evidence type="ECO:0000256" key="4">
    <source>
        <dbReference type="SAM" id="MobiDB-lite"/>
    </source>
</evidence>
<dbReference type="InterPro" id="IPR012338">
    <property type="entry name" value="Beta-lactam/transpept-like"/>
</dbReference>
<comment type="subcellular location">
    <subcellularLocation>
        <location evidence="1">Membrane</location>
    </subcellularLocation>
</comment>
<feature type="compositionally biased region" description="Basic residues" evidence="4">
    <location>
        <begin position="64"/>
        <end position="75"/>
    </location>
</feature>
<feature type="compositionally biased region" description="Gly residues" evidence="4">
    <location>
        <begin position="172"/>
        <end position="184"/>
    </location>
</feature>
<dbReference type="PANTHER" id="PTHR30627:SF1">
    <property type="entry name" value="PEPTIDOGLYCAN D,D-TRANSPEPTIDASE FTSI"/>
    <property type="match status" value="1"/>
</dbReference>
<evidence type="ECO:0000313" key="7">
    <source>
        <dbReference type="EMBL" id="TDC11675.1"/>
    </source>
</evidence>
<sequence length="775" mass="81284">MTKRPGPGTVGPPPGRRSGPDGRAPRGSAGRDDKSGPGAARASGHQTGGGPRSPGGRADGAGRPGKKGSAPRRPARGGTPPAPRKEPARKEPARKESQRKEASRGGAGGKGANAKGPGGKASGGKASGGKAGGRKAAERKTASRMETPQATATRAARKKPPAGGARTPRGGRPAGTGPRPGGSGPRPPGRGPRARVPFNRRDPMKRLNVGLLAVAFVLSLFAGRLVQLQTIESGKYTEEAMRQRMHKIELPAVRGDITDAQGHPLAMTLEARKIYADPSLIEPAKRQKVVNALAPTLGLNPATLLKQISRPDTQFVDLAHGVRPDQARLIMSWDLPGIGTLPEYRREYPNDSLAASVIGFVNDTGKGAAGLESSLDDVLAGRAGWQRVEISLEGQHIPMGEDQKRPSVPGRGVRLTLQRDLQFMAQEAIEKQVKASRAAGGSVIVMDPRTGRLLAMASAPGFDPNHYADSDRSRWGSPLVQDAYEPGSTGKVVTAAAVMEYGGVTPQTPYTVPDKIKKYDVVFHDSHPHAPERLTFTGVLAKSSNVGTIMASESISSQQLYRTLRDFGFGQKTGLPLPGETPGLLTPPNKWSGTDRYPIAFGQTVSVNAVQMASVYATIANGGVRVAPSLVAGTVGEDDRFTAAPAPPRRQVISARTARQISDMLESVTTPEGTAPKAQIKGYRVAGKTGTAEIVNPRCGCYDGGGYTASFAGFAPADDPRLVVQVVLQDPKRGSHYGGDVAAPVFKDVMSFALQSEKIPPTGSRPPIAQIHAGD</sequence>
<dbReference type="GO" id="GO:0005886">
    <property type="term" value="C:plasma membrane"/>
    <property type="evidence" value="ECO:0007669"/>
    <property type="project" value="TreeGrafter"/>
</dbReference>
<dbReference type="EMBL" id="SMJW01000168">
    <property type="protein sequence ID" value="TDC11675.1"/>
    <property type="molecule type" value="Genomic_DNA"/>
</dbReference>
<evidence type="ECO:0000256" key="1">
    <source>
        <dbReference type="ARBA" id="ARBA00004370"/>
    </source>
</evidence>
<evidence type="ECO:0000256" key="2">
    <source>
        <dbReference type="ARBA" id="ARBA00007171"/>
    </source>
</evidence>
<dbReference type="AlphaFoldDB" id="A0A4R4NQR0"/>
<dbReference type="RefSeq" id="WP_131943021.1">
    <property type="nucleotide sequence ID" value="NZ_BAAAMX010000002.1"/>
</dbReference>
<evidence type="ECO:0000259" key="6">
    <source>
        <dbReference type="Pfam" id="PF03717"/>
    </source>
</evidence>
<dbReference type="OrthoDB" id="9766847at2"/>
<feature type="compositionally biased region" description="Basic and acidic residues" evidence="4">
    <location>
        <begin position="18"/>
        <end position="35"/>
    </location>
</feature>
<organism evidence="7 8">
    <name type="scientific">Actinomadura bangladeshensis</name>
    <dbReference type="NCBI Taxonomy" id="453573"/>
    <lineage>
        <taxon>Bacteria</taxon>
        <taxon>Bacillati</taxon>
        <taxon>Actinomycetota</taxon>
        <taxon>Actinomycetes</taxon>
        <taxon>Streptosporangiales</taxon>
        <taxon>Thermomonosporaceae</taxon>
        <taxon>Actinomadura</taxon>
    </lineage>
</organism>
<keyword evidence="8" id="KW-1185">Reference proteome</keyword>
<dbReference type="PANTHER" id="PTHR30627">
    <property type="entry name" value="PEPTIDOGLYCAN D,D-TRANSPEPTIDASE"/>
    <property type="match status" value="1"/>
</dbReference>
<feature type="domain" description="Penicillin-binding protein dimerisation" evidence="6">
    <location>
        <begin position="250"/>
        <end position="396"/>
    </location>
</feature>
<dbReference type="Proteomes" id="UP000295431">
    <property type="component" value="Unassembled WGS sequence"/>
</dbReference>
<dbReference type="Gene3D" id="1.10.150.770">
    <property type="match status" value="1"/>
</dbReference>
<feature type="region of interest" description="Disordered" evidence="4">
    <location>
        <begin position="1"/>
        <end position="199"/>
    </location>
</feature>
<dbReference type="SUPFAM" id="SSF56601">
    <property type="entry name" value="beta-lactamase/transpeptidase-like"/>
    <property type="match status" value="1"/>
</dbReference>
<dbReference type="InterPro" id="IPR036138">
    <property type="entry name" value="PBP_dimer_sf"/>
</dbReference>
<gene>
    <name evidence="7" type="ORF">E1284_27345</name>
</gene>
<accession>A0A4R4NQR0</accession>
<feature type="compositionally biased region" description="Basic and acidic residues" evidence="4">
    <location>
        <begin position="83"/>
        <end position="103"/>
    </location>
</feature>
<dbReference type="Pfam" id="PF03717">
    <property type="entry name" value="PBP_dimer"/>
    <property type="match status" value="1"/>
</dbReference>
<dbReference type="Gene3D" id="3.90.1310.10">
    <property type="entry name" value="Penicillin-binding protein 2a (Domain 2)"/>
    <property type="match status" value="1"/>
</dbReference>
<reference evidence="7 8" key="1">
    <citation type="submission" date="2019-03" db="EMBL/GenBank/DDBJ databases">
        <title>Draft genome sequences of novel Actinobacteria.</title>
        <authorList>
            <person name="Sahin N."/>
            <person name="Ay H."/>
            <person name="Saygin H."/>
        </authorList>
    </citation>
    <scope>NUCLEOTIDE SEQUENCE [LARGE SCALE GENOMIC DNA]</scope>
    <source>
        <strain evidence="7 8">DSM 45347</strain>
    </source>
</reference>
<name>A0A4R4NQR0_9ACTN</name>
<dbReference type="InterPro" id="IPR001460">
    <property type="entry name" value="PCN-bd_Tpept"/>
</dbReference>
<dbReference type="InterPro" id="IPR050515">
    <property type="entry name" value="Beta-lactam/transpept"/>
</dbReference>
<comment type="similarity">
    <text evidence="2">Belongs to the transpeptidase family.</text>
</comment>
<dbReference type="Pfam" id="PF00905">
    <property type="entry name" value="Transpeptidase"/>
    <property type="match status" value="1"/>
</dbReference>
<dbReference type="InterPro" id="IPR005311">
    <property type="entry name" value="PBP_dimer"/>
</dbReference>
<feature type="compositionally biased region" description="Gly residues" evidence="4">
    <location>
        <begin position="105"/>
        <end position="131"/>
    </location>
</feature>
<dbReference type="GO" id="GO:0008658">
    <property type="term" value="F:penicillin binding"/>
    <property type="evidence" value="ECO:0007669"/>
    <property type="project" value="InterPro"/>
</dbReference>
<evidence type="ECO:0000313" key="8">
    <source>
        <dbReference type="Proteomes" id="UP000295431"/>
    </source>
</evidence>
<feature type="compositionally biased region" description="Gly residues" evidence="4">
    <location>
        <begin position="46"/>
        <end position="63"/>
    </location>
</feature>
<proteinExistence type="inferred from homology"/>
<feature type="compositionally biased region" description="Low complexity" evidence="4">
    <location>
        <begin position="161"/>
        <end position="171"/>
    </location>
</feature>
<protein>
    <submittedName>
        <fullName evidence="7">Penicillin-binding protein 2</fullName>
    </submittedName>
</protein>
<feature type="domain" description="Penicillin-binding protein transpeptidase" evidence="5">
    <location>
        <begin position="441"/>
        <end position="750"/>
    </location>
</feature>
<evidence type="ECO:0000259" key="5">
    <source>
        <dbReference type="Pfam" id="PF00905"/>
    </source>
</evidence>